<comment type="caution">
    <text evidence="2">The sequence shown here is derived from an EMBL/GenBank/DDBJ whole genome shotgun (WGS) entry which is preliminary data.</text>
</comment>
<keyword evidence="1" id="KW-0472">Membrane</keyword>
<dbReference type="AlphaFoldDB" id="A0A0A6PIS3"/>
<keyword evidence="3" id="KW-1185">Reference proteome</keyword>
<sequence length="143" mass="16124">MQGSLALQHPQKKKVNMMKKSWYFIPIFLLIVLTACQLDPFITVLKSETVTVTHEKALIQAVEKGTAKILVEGQFLVQFLQETNKPVFKGWIGVLNIFIYFIAFMFVLAGFIALFTPSDGENVILTITTVSLCFLIAKLLVRI</sequence>
<name>A0A0A6PIS3_9GAMM</name>
<evidence type="ECO:0000313" key="2">
    <source>
        <dbReference type="EMBL" id="KHD10595.1"/>
    </source>
</evidence>
<feature type="transmembrane region" description="Helical" evidence="1">
    <location>
        <begin position="21"/>
        <end position="42"/>
    </location>
</feature>
<feature type="transmembrane region" description="Helical" evidence="1">
    <location>
        <begin position="91"/>
        <end position="115"/>
    </location>
</feature>
<keyword evidence="1" id="KW-0812">Transmembrane</keyword>
<dbReference type="EMBL" id="JSZA02000059">
    <property type="protein sequence ID" value="KHD10595.1"/>
    <property type="molecule type" value="Genomic_DNA"/>
</dbReference>
<reference evidence="2 3" key="1">
    <citation type="journal article" date="2016" name="Front. Microbiol.">
        <title>Single-Cell (Meta-)Genomics of a Dimorphic Candidatus Thiomargarita nelsonii Reveals Genomic Plasticity.</title>
        <authorList>
            <person name="Flood B.E."/>
            <person name="Fliss P."/>
            <person name="Jones D.S."/>
            <person name="Dick G.J."/>
            <person name="Jain S."/>
            <person name="Kaster A.K."/>
            <person name="Winkel M."/>
            <person name="Mussmann M."/>
            <person name="Bailey J."/>
        </authorList>
    </citation>
    <scope>NUCLEOTIDE SEQUENCE [LARGE SCALE GENOMIC DNA]</scope>
    <source>
        <strain evidence="2">Hydrate Ridge</strain>
    </source>
</reference>
<proteinExistence type="predicted"/>
<evidence type="ECO:0000256" key="1">
    <source>
        <dbReference type="SAM" id="Phobius"/>
    </source>
</evidence>
<accession>A0A0A6PIS3</accession>
<dbReference type="Proteomes" id="UP000030428">
    <property type="component" value="Unassembled WGS sequence"/>
</dbReference>
<gene>
    <name evidence="2" type="ORF">PN36_16010</name>
</gene>
<keyword evidence="1" id="KW-1133">Transmembrane helix</keyword>
<organism evidence="2 3">
    <name type="scientific">Candidatus Thiomargarita nelsonii</name>
    <dbReference type="NCBI Taxonomy" id="1003181"/>
    <lineage>
        <taxon>Bacteria</taxon>
        <taxon>Pseudomonadati</taxon>
        <taxon>Pseudomonadota</taxon>
        <taxon>Gammaproteobacteria</taxon>
        <taxon>Thiotrichales</taxon>
        <taxon>Thiotrichaceae</taxon>
        <taxon>Thiomargarita</taxon>
    </lineage>
</organism>
<feature type="transmembrane region" description="Helical" evidence="1">
    <location>
        <begin position="122"/>
        <end position="141"/>
    </location>
</feature>
<evidence type="ECO:0000313" key="3">
    <source>
        <dbReference type="Proteomes" id="UP000030428"/>
    </source>
</evidence>
<protein>
    <submittedName>
        <fullName evidence="2">Uncharacterized protein</fullName>
    </submittedName>
</protein>